<keyword evidence="3" id="KW-0067">ATP-binding</keyword>
<dbReference type="InterPro" id="IPR027417">
    <property type="entry name" value="P-loop_NTPase"/>
</dbReference>
<dbReference type="InterPro" id="IPR003593">
    <property type="entry name" value="AAA+_ATPase"/>
</dbReference>
<evidence type="ECO:0000259" key="4">
    <source>
        <dbReference type="SMART" id="SM00382"/>
    </source>
</evidence>
<keyword evidence="2" id="KW-0547">Nucleotide-binding</keyword>
<name>A0A6C0LHB0_9ZZZZ</name>
<organism evidence="5">
    <name type="scientific">viral metagenome</name>
    <dbReference type="NCBI Taxonomy" id="1070528"/>
    <lineage>
        <taxon>unclassified sequences</taxon>
        <taxon>metagenomes</taxon>
        <taxon>organismal metagenomes</taxon>
    </lineage>
</organism>
<dbReference type="SMART" id="SM00382">
    <property type="entry name" value="AAA"/>
    <property type="match status" value="1"/>
</dbReference>
<dbReference type="GO" id="GO:0006261">
    <property type="term" value="P:DNA-templated DNA replication"/>
    <property type="evidence" value="ECO:0007669"/>
    <property type="project" value="TreeGrafter"/>
</dbReference>
<dbReference type="PANTHER" id="PTHR11669">
    <property type="entry name" value="REPLICATION FACTOR C / DNA POLYMERASE III GAMMA-TAU SUBUNIT"/>
    <property type="match status" value="1"/>
</dbReference>
<feature type="domain" description="AAA+ ATPase" evidence="4">
    <location>
        <begin position="22"/>
        <end position="148"/>
    </location>
</feature>
<dbReference type="GO" id="GO:0016887">
    <property type="term" value="F:ATP hydrolysis activity"/>
    <property type="evidence" value="ECO:0007669"/>
    <property type="project" value="InterPro"/>
</dbReference>
<sequence>MDDIILNNINKTIINNIIKNQSYPNLLLYGPPGTGKTTTVINLVKKIQNSSNKSLLLHLNASDERGIDTIRNQITRFINSKPLFSSGIKFIILDEVDYMTKSAQLALKYLLQQYNNKAVFCLMCNYISKIESTLKSEFIELKFNKLPKENIVLFLKEIARKEQISINDDDIHQLQELFDSDIRSMINYLQLNYTGSFVNRIKMSTNDNIKVLFLEIKKESNLKIKLEMIEKYSIEYNLTPKDIFIKMFMLLIYDQTINDTEVIKRFELLLHEEHFSIHEIEFMLLLFTAID</sequence>
<dbReference type="Pfam" id="PF00004">
    <property type="entry name" value="AAA"/>
    <property type="match status" value="1"/>
</dbReference>
<evidence type="ECO:0000256" key="3">
    <source>
        <dbReference type="ARBA" id="ARBA00022840"/>
    </source>
</evidence>
<protein>
    <recommendedName>
        <fullName evidence="4">AAA+ ATPase domain-containing protein</fullName>
    </recommendedName>
</protein>
<dbReference type="PANTHER" id="PTHR11669:SF20">
    <property type="entry name" value="REPLICATION FACTOR C SUBUNIT 4"/>
    <property type="match status" value="1"/>
</dbReference>
<dbReference type="Gene3D" id="1.10.8.60">
    <property type="match status" value="1"/>
</dbReference>
<evidence type="ECO:0000256" key="1">
    <source>
        <dbReference type="ARBA" id="ARBA00022705"/>
    </source>
</evidence>
<dbReference type="GO" id="GO:0003689">
    <property type="term" value="F:DNA clamp loader activity"/>
    <property type="evidence" value="ECO:0007669"/>
    <property type="project" value="TreeGrafter"/>
</dbReference>
<dbReference type="GO" id="GO:0005663">
    <property type="term" value="C:DNA replication factor C complex"/>
    <property type="evidence" value="ECO:0007669"/>
    <property type="project" value="TreeGrafter"/>
</dbReference>
<dbReference type="GO" id="GO:0005634">
    <property type="term" value="C:nucleus"/>
    <property type="evidence" value="ECO:0007669"/>
    <property type="project" value="TreeGrafter"/>
</dbReference>
<dbReference type="AlphaFoldDB" id="A0A6C0LHB0"/>
<dbReference type="GO" id="GO:0005524">
    <property type="term" value="F:ATP binding"/>
    <property type="evidence" value="ECO:0007669"/>
    <property type="project" value="UniProtKB-KW"/>
</dbReference>
<reference evidence="5" key="1">
    <citation type="journal article" date="2020" name="Nature">
        <title>Giant virus diversity and host interactions through global metagenomics.</title>
        <authorList>
            <person name="Schulz F."/>
            <person name="Roux S."/>
            <person name="Paez-Espino D."/>
            <person name="Jungbluth S."/>
            <person name="Walsh D.A."/>
            <person name="Denef V.J."/>
            <person name="McMahon K.D."/>
            <person name="Konstantinidis K.T."/>
            <person name="Eloe-Fadrosh E.A."/>
            <person name="Kyrpides N.C."/>
            <person name="Woyke T."/>
        </authorList>
    </citation>
    <scope>NUCLEOTIDE SEQUENCE</scope>
    <source>
        <strain evidence="5">GVMAG-M-3300027810-10</strain>
    </source>
</reference>
<dbReference type="SUPFAM" id="SSF52540">
    <property type="entry name" value="P-loop containing nucleoside triphosphate hydrolases"/>
    <property type="match status" value="1"/>
</dbReference>
<evidence type="ECO:0000313" key="5">
    <source>
        <dbReference type="EMBL" id="QHU29790.1"/>
    </source>
</evidence>
<proteinExistence type="predicted"/>
<evidence type="ECO:0000256" key="2">
    <source>
        <dbReference type="ARBA" id="ARBA00022741"/>
    </source>
</evidence>
<dbReference type="InterPro" id="IPR050238">
    <property type="entry name" value="DNA_Rep/Repair_Clamp_Loader"/>
</dbReference>
<dbReference type="InterPro" id="IPR003959">
    <property type="entry name" value="ATPase_AAA_core"/>
</dbReference>
<accession>A0A6C0LHB0</accession>
<dbReference type="EMBL" id="MN740497">
    <property type="protein sequence ID" value="QHU29790.1"/>
    <property type="molecule type" value="Genomic_DNA"/>
</dbReference>
<dbReference type="CDD" id="cd00009">
    <property type="entry name" value="AAA"/>
    <property type="match status" value="1"/>
</dbReference>
<dbReference type="GO" id="GO:0006281">
    <property type="term" value="P:DNA repair"/>
    <property type="evidence" value="ECO:0007669"/>
    <property type="project" value="TreeGrafter"/>
</dbReference>
<dbReference type="Gene3D" id="3.40.50.300">
    <property type="entry name" value="P-loop containing nucleotide triphosphate hydrolases"/>
    <property type="match status" value="1"/>
</dbReference>
<keyword evidence="1" id="KW-0235">DNA replication</keyword>